<reference evidence="1 2" key="1">
    <citation type="submission" date="2020-01" db="EMBL/GenBank/DDBJ databases">
        <title>Genome sequencing of strain KACC 21265.</title>
        <authorList>
            <person name="Heo J."/>
            <person name="Kim S.-J."/>
            <person name="Kim J.-S."/>
            <person name="Hong S.-B."/>
            <person name="Kwon S.-W."/>
        </authorList>
    </citation>
    <scope>NUCLEOTIDE SEQUENCE [LARGE SCALE GENOMIC DNA]</scope>
    <source>
        <strain evidence="1 2">KACC 21265</strain>
    </source>
</reference>
<dbReference type="EMBL" id="CP047650">
    <property type="protein sequence ID" value="QHI98365.1"/>
    <property type="molecule type" value="Genomic_DNA"/>
</dbReference>
<sequence>MTVLLDLTMARTLDVWVDELLARPRSDGVVEAWLFEGTAARRAAEARLAEAGIEARFFSAYKPLVFHFLEQVEMQGLRRVKVAYPLHASAPARRFSLEAYPLADLLADIAFELLPQAAPSDQLFYEVELEWQDGSRRQDRVFAPNRVHRDAIGETQLSPTAWLDGQARDCDYAQVFERAMTCVMQFPWPATEPYFERLDLRIDMPGIHHAPVQETGWIDSHEALHEDLYFSLLEVFQQRSGRPTGDRRLQPGQIVPDVRGSEDGSVRLRVAAVPYPVPEPEPDVDDGTPLEATAAALPAGRVASLLAAFEGERFEATSRQGRAVRGVYRRGSATPVLISGGQHANETSGVVGALRAAQVLAAQPGSHFALIPLENPDGYALQRELCRQGPRHMQHAARYTAMGDDLEYRDQPPFYEREARHQALALSGAPLHINLHGYPAHEWTRPLSGYIPRGFDLWTVPKGFFLVVRHHAGWGERARALTEAVCLALTEVPGLPAFNERQRAAYRTHAGELGFEIIHGTACTVSEVNRPGAPITLVTEFPDETVYGEPFRLAHETQTATVLAAVRALQDLKL</sequence>
<accession>A0A857J6B1</accession>
<evidence type="ECO:0000313" key="1">
    <source>
        <dbReference type="EMBL" id="QHI98365.1"/>
    </source>
</evidence>
<dbReference type="AlphaFoldDB" id="A0A857J6B1"/>
<protein>
    <submittedName>
        <fullName evidence="1">Peptidase M14</fullName>
    </submittedName>
</protein>
<dbReference type="Gene3D" id="3.40.630.10">
    <property type="entry name" value="Zn peptidases"/>
    <property type="match status" value="1"/>
</dbReference>
<proteinExistence type="predicted"/>
<organism evidence="1 2">
    <name type="scientific">Xylophilus rhododendri</name>
    <dbReference type="NCBI Taxonomy" id="2697032"/>
    <lineage>
        <taxon>Bacteria</taxon>
        <taxon>Pseudomonadati</taxon>
        <taxon>Pseudomonadota</taxon>
        <taxon>Betaproteobacteria</taxon>
        <taxon>Burkholderiales</taxon>
        <taxon>Xylophilus</taxon>
    </lineage>
</organism>
<name>A0A857J6B1_9BURK</name>
<dbReference type="KEGG" id="xyk:GT347_10395"/>
<dbReference type="RefSeq" id="WP_160551882.1">
    <property type="nucleotide sequence ID" value="NZ_CP047650.1"/>
</dbReference>
<keyword evidence="2" id="KW-1185">Reference proteome</keyword>
<dbReference type="Proteomes" id="UP000464787">
    <property type="component" value="Chromosome"/>
</dbReference>
<evidence type="ECO:0000313" key="2">
    <source>
        <dbReference type="Proteomes" id="UP000464787"/>
    </source>
</evidence>
<gene>
    <name evidence="1" type="ORF">GT347_10395</name>
</gene>
<dbReference type="SUPFAM" id="SSF53187">
    <property type="entry name" value="Zn-dependent exopeptidases"/>
    <property type="match status" value="1"/>
</dbReference>